<comment type="catalytic activity">
    <reaction evidence="1">
        <text>Random endo-hydrolysis of N-acetyl-beta-D-glucosaminide (1-&gt;4)-beta-linkages in chitin and chitodextrins.</text>
        <dbReference type="EC" id="3.2.1.14"/>
    </reaction>
</comment>
<dbReference type="InterPro" id="IPR017853">
    <property type="entry name" value="GH"/>
</dbReference>
<evidence type="ECO:0000313" key="13">
    <source>
        <dbReference type="EMBL" id="OQE13972.1"/>
    </source>
</evidence>
<evidence type="ECO:0000256" key="10">
    <source>
        <dbReference type="ARBA" id="ARBA00023326"/>
    </source>
</evidence>
<dbReference type="InterPro" id="IPR001579">
    <property type="entry name" value="Glyco_hydro_18_chit_AS"/>
</dbReference>
<dbReference type="Pfam" id="PF00704">
    <property type="entry name" value="Glyco_hydro_18"/>
    <property type="match status" value="1"/>
</dbReference>
<dbReference type="SUPFAM" id="SSF51445">
    <property type="entry name" value="(Trans)glycosidases"/>
    <property type="match status" value="1"/>
</dbReference>
<evidence type="ECO:0000313" key="14">
    <source>
        <dbReference type="Proteomes" id="UP000191285"/>
    </source>
</evidence>
<dbReference type="STRING" id="303698.A0A1V6SIU3"/>
<keyword evidence="4" id="KW-0147">Chitin-binding</keyword>
<dbReference type="Gene3D" id="3.20.20.80">
    <property type="entry name" value="Glycosidases"/>
    <property type="match status" value="1"/>
</dbReference>
<dbReference type="InterPro" id="IPR050314">
    <property type="entry name" value="Glycosyl_Hydrlase_18"/>
</dbReference>
<comment type="caution">
    <text evidence="13">The sequence shown here is derived from an EMBL/GenBank/DDBJ whole genome shotgun (WGS) entry which is preliminary data.</text>
</comment>
<keyword evidence="7" id="KW-0843">Virulence</keyword>
<evidence type="ECO:0000259" key="12">
    <source>
        <dbReference type="PROSITE" id="PS51910"/>
    </source>
</evidence>
<dbReference type="InterPro" id="IPR036861">
    <property type="entry name" value="Endochitinase-like_sf"/>
</dbReference>
<sequence length="1056" mass="116110">MITVVTLRSRVRMELVVVLVGFVAMDQYTAVLAVCSEFGFCGTTSEFCTGKCQSNCVLHPKPPSGSPKKQALSKVIGYYEAWADRSNCHQTSPRDLPLDALTHLNYAFAYISPGTFEIMTMDAATPVSLFDDVAALKLTNPNLKIYVSIGGWTFSDNNTETQAVFGDIAKSSKNRATFAKNVMAFLDEYGFDGVDLDWEYPGAGDRGGEKEDTNNYVKLMKDLHSKFKDSGRDIGLTFTAPSSYWYMRWFDLSGMLKYADWMNFMTYDLHGVWDSDNPIGSIVQAHTNLTEIKLATELLWRAKVKPSQVVMGFGFYGRAFTLTDPSCTSPGCPFSGGANPGVCTDTSGYLSYYEVQQILAKNYQLKPVHDKKAAVKYLVFNHDQWISYDDKDTFKQKIDWANDIGFGGSLIWASDLDDYSWTAHKALIGNEDIGKEVSLMQADQQKPLIQVVDTYLAGGCHKFSEEVDLENIQAASCSPQLKVGYDTAGCKGKAGSCGKPICCPASSGLKNCQWRGGPAHGDCNGQCHAGEVKVTTSSWGGLPGESGTGRCGRGSKALCCEMGTYDSLLNKCYWSEGVGSTCKDDEESVAYQWDRTGWGTTLKHGNHYCCPKSEPIPLKNCHWVGKGDCVDNTCNAEEVTLATDNMGDAYTGCSWYRKKALCCSPNPDAMKTLNCNADLCEDEEDECANETGFIDSSTDGFSSVSKRSYKLSDGKVMWSYNRPEIEARAKPNIKPGDPRTMTLYLNTLLRSSLFKDLELRTRAYPTGLNVLKGDGASTLPVQGGFALAKDICSATGVQLIKAADLPKKGMHAEHMMEFNMISQFLKAWLTGILPGGGLMKTPVVDPYKLLRGWHQIYDVSLPLVGVEVKDVVGWAAAVSPNDRIFECFGSLSYRTGMSLLEGPMNLAKMRIFNGHRTMGADKWKDFLADAADGKLHGAKMILGNLQTTIGVWNYMKHEALAKSLDETRAKVITEMGHADKYIADLKGISSAWKEFEPAFYNHIVSTSHNYVSNRITEIAAKFPLGGSAGNEAVTKLLYESEELKKALPQISFPLKN</sequence>
<evidence type="ECO:0000256" key="4">
    <source>
        <dbReference type="ARBA" id="ARBA00022669"/>
    </source>
</evidence>
<keyword evidence="8" id="KW-0119">Carbohydrate metabolism</keyword>
<keyword evidence="10" id="KW-0624">Polysaccharide degradation</keyword>
<name>A0A1V6SIU3_9EURO</name>
<dbReference type="Gene3D" id="3.30.60.10">
    <property type="entry name" value="Endochitinase-like"/>
    <property type="match status" value="1"/>
</dbReference>
<evidence type="ECO:0000256" key="1">
    <source>
        <dbReference type="ARBA" id="ARBA00000822"/>
    </source>
</evidence>
<keyword evidence="5 11" id="KW-0378">Hydrolase</keyword>
<evidence type="ECO:0000256" key="2">
    <source>
        <dbReference type="ARBA" id="ARBA00008682"/>
    </source>
</evidence>
<keyword evidence="14" id="KW-1185">Reference proteome</keyword>
<feature type="domain" description="GH18" evidence="12">
    <location>
        <begin position="73"/>
        <end position="431"/>
    </location>
</feature>
<dbReference type="GO" id="GO:0008843">
    <property type="term" value="F:endochitinase activity"/>
    <property type="evidence" value="ECO:0007669"/>
    <property type="project" value="UniProtKB-EC"/>
</dbReference>
<dbReference type="Proteomes" id="UP000191285">
    <property type="component" value="Unassembled WGS sequence"/>
</dbReference>
<dbReference type="EMBL" id="MLKD01000040">
    <property type="protein sequence ID" value="OQE13972.1"/>
    <property type="molecule type" value="Genomic_DNA"/>
</dbReference>
<dbReference type="InterPro" id="IPR001223">
    <property type="entry name" value="Glyco_hydro18_cat"/>
</dbReference>
<evidence type="ECO:0000256" key="8">
    <source>
        <dbReference type="ARBA" id="ARBA00023277"/>
    </source>
</evidence>
<dbReference type="OrthoDB" id="73875at2759"/>
<comment type="similarity">
    <text evidence="2">Belongs to the glycosyl hydrolase 18 family. Chitinase class V subfamily.</text>
</comment>
<protein>
    <recommendedName>
        <fullName evidence="3">chitinase</fullName>
        <ecNumber evidence="3">3.2.1.14</ecNumber>
    </recommendedName>
</protein>
<dbReference type="PROSITE" id="PS01095">
    <property type="entry name" value="GH18_1"/>
    <property type="match status" value="1"/>
</dbReference>
<dbReference type="EC" id="3.2.1.14" evidence="3"/>
<dbReference type="SUPFAM" id="SSF57016">
    <property type="entry name" value="Plant lectins/antimicrobial peptides"/>
    <property type="match status" value="1"/>
</dbReference>
<gene>
    <name evidence="13" type="ORF">PENSTE_c040G05931</name>
</gene>
<proteinExistence type="inferred from homology"/>
<dbReference type="SMART" id="SM00636">
    <property type="entry name" value="Glyco_18"/>
    <property type="match status" value="1"/>
</dbReference>
<reference evidence="14" key="1">
    <citation type="journal article" date="2017" name="Nat. Microbiol.">
        <title>Global analysis of biosynthetic gene clusters reveals vast potential of secondary metabolite production in Penicillium species.</title>
        <authorList>
            <person name="Nielsen J.C."/>
            <person name="Grijseels S."/>
            <person name="Prigent S."/>
            <person name="Ji B."/>
            <person name="Dainat J."/>
            <person name="Nielsen K.F."/>
            <person name="Frisvad J.C."/>
            <person name="Workman M."/>
            <person name="Nielsen J."/>
        </authorList>
    </citation>
    <scope>NUCLEOTIDE SEQUENCE [LARGE SCALE GENOMIC DNA]</scope>
    <source>
        <strain evidence="14">IBT 24891</strain>
    </source>
</reference>
<evidence type="ECO:0000256" key="11">
    <source>
        <dbReference type="RuleBase" id="RU000489"/>
    </source>
</evidence>
<dbReference type="CDD" id="cd00035">
    <property type="entry name" value="ChtBD1"/>
    <property type="match status" value="1"/>
</dbReference>
<dbReference type="GO" id="GO:0006032">
    <property type="term" value="P:chitin catabolic process"/>
    <property type="evidence" value="ECO:0007669"/>
    <property type="project" value="UniProtKB-KW"/>
</dbReference>
<dbReference type="InterPro" id="IPR011583">
    <property type="entry name" value="Chitinase_II/V-like_cat"/>
</dbReference>
<keyword evidence="9 11" id="KW-0326">Glycosidase</keyword>
<evidence type="ECO:0000256" key="3">
    <source>
        <dbReference type="ARBA" id="ARBA00012729"/>
    </source>
</evidence>
<dbReference type="SUPFAM" id="SSF54556">
    <property type="entry name" value="Chitinase insertion domain"/>
    <property type="match status" value="1"/>
</dbReference>
<dbReference type="AlphaFoldDB" id="A0A1V6SIU3"/>
<evidence type="ECO:0000256" key="7">
    <source>
        <dbReference type="ARBA" id="ARBA00023026"/>
    </source>
</evidence>
<organism evidence="13 14">
    <name type="scientific">Penicillium steckii</name>
    <dbReference type="NCBI Taxonomy" id="303698"/>
    <lineage>
        <taxon>Eukaryota</taxon>
        <taxon>Fungi</taxon>
        <taxon>Dikarya</taxon>
        <taxon>Ascomycota</taxon>
        <taxon>Pezizomycotina</taxon>
        <taxon>Eurotiomycetes</taxon>
        <taxon>Eurotiomycetidae</taxon>
        <taxon>Eurotiales</taxon>
        <taxon>Aspergillaceae</taxon>
        <taxon>Penicillium</taxon>
    </lineage>
</organism>
<keyword evidence="6" id="KW-0146">Chitin degradation</keyword>
<dbReference type="PANTHER" id="PTHR11177">
    <property type="entry name" value="CHITINASE"/>
    <property type="match status" value="1"/>
</dbReference>
<dbReference type="PROSITE" id="PS51910">
    <property type="entry name" value="GH18_2"/>
    <property type="match status" value="1"/>
</dbReference>
<evidence type="ECO:0000256" key="9">
    <source>
        <dbReference type="ARBA" id="ARBA00023295"/>
    </source>
</evidence>
<evidence type="ECO:0000256" key="6">
    <source>
        <dbReference type="ARBA" id="ARBA00023024"/>
    </source>
</evidence>
<dbReference type="Gene3D" id="3.10.50.10">
    <property type="match status" value="1"/>
</dbReference>
<dbReference type="PANTHER" id="PTHR11177:SF397">
    <property type="entry name" value="CHITINASE"/>
    <property type="match status" value="1"/>
</dbReference>
<evidence type="ECO:0000256" key="5">
    <source>
        <dbReference type="ARBA" id="ARBA00022801"/>
    </source>
</evidence>
<dbReference type="GO" id="GO:0000272">
    <property type="term" value="P:polysaccharide catabolic process"/>
    <property type="evidence" value="ECO:0007669"/>
    <property type="project" value="UniProtKB-KW"/>
</dbReference>
<dbReference type="GO" id="GO:0008061">
    <property type="term" value="F:chitin binding"/>
    <property type="evidence" value="ECO:0007669"/>
    <property type="project" value="UniProtKB-KW"/>
</dbReference>
<dbReference type="InterPro" id="IPR029070">
    <property type="entry name" value="Chitinase_insertion_sf"/>
</dbReference>
<accession>A0A1V6SIU3</accession>